<keyword evidence="4" id="KW-0812">Transmembrane</keyword>
<keyword evidence="8" id="KW-0408">Iron</keyword>
<reference evidence="11" key="1">
    <citation type="submission" date="2018-01" db="EMBL/GenBank/DDBJ databases">
        <authorList>
            <person name="Mao J.F."/>
        </authorList>
    </citation>
    <scope>NUCLEOTIDE SEQUENCE</scope>
    <source>
        <strain evidence="11">Huo1</strain>
        <tissue evidence="11">Leaf</tissue>
    </source>
</reference>
<evidence type="ECO:0000256" key="9">
    <source>
        <dbReference type="ARBA" id="ARBA00023033"/>
    </source>
</evidence>
<dbReference type="Proteomes" id="UP000298416">
    <property type="component" value="Unassembled WGS sequence"/>
</dbReference>
<organism evidence="11">
    <name type="scientific">Salvia splendens</name>
    <name type="common">Scarlet sage</name>
    <dbReference type="NCBI Taxonomy" id="180675"/>
    <lineage>
        <taxon>Eukaryota</taxon>
        <taxon>Viridiplantae</taxon>
        <taxon>Streptophyta</taxon>
        <taxon>Embryophyta</taxon>
        <taxon>Tracheophyta</taxon>
        <taxon>Spermatophyta</taxon>
        <taxon>Magnoliopsida</taxon>
        <taxon>eudicotyledons</taxon>
        <taxon>Gunneridae</taxon>
        <taxon>Pentapetalae</taxon>
        <taxon>asterids</taxon>
        <taxon>lamiids</taxon>
        <taxon>Lamiales</taxon>
        <taxon>Lamiaceae</taxon>
        <taxon>Nepetoideae</taxon>
        <taxon>Mentheae</taxon>
        <taxon>Salviinae</taxon>
        <taxon>Salvia</taxon>
        <taxon>Salvia subgen. Calosphace</taxon>
        <taxon>core Calosphace</taxon>
    </lineage>
</organism>
<evidence type="ECO:0000313" key="12">
    <source>
        <dbReference type="Proteomes" id="UP000298416"/>
    </source>
</evidence>
<keyword evidence="3" id="KW-0349">Heme</keyword>
<dbReference type="Pfam" id="PF00067">
    <property type="entry name" value="p450"/>
    <property type="match status" value="1"/>
</dbReference>
<dbReference type="EMBL" id="PNBA02000011">
    <property type="protein sequence ID" value="KAG6407111.1"/>
    <property type="molecule type" value="Genomic_DNA"/>
</dbReference>
<evidence type="ECO:0000256" key="8">
    <source>
        <dbReference type="ARBA" id="ARBA00023004"/>
    </source>
</evidence>
<dbReference type="InterPro" id="IPR036396">
    <property type="entry name" value="Cyt_P450_sf"/>
</dbReference>
<keyword evidence="5" id="KW-0479">Metal-binding</keyword>
<dbReference type="GO" id="GO:0020037">
    <property type="term" value="F:heme binding"/>
    <property type="evidence" value="ECO:0007669"/>
    <property type="project" value="InterPro"/>
</dbReference>
<name>A0A8X8ZJK6_SALSN</name>
<dbReference type="SUPFAM" id="SSF48264">
    <property type="entry name" value="Cytochrome P450"/>
    <property type="match status" value="1"/>
</dbReference>
<dbReference type="GO" id="GO:0004497">
    <property type="term" value="F:monooxygenase activity"/>
    <property type="evidence" value="ECO:0007669"/>
    <property type="project" value="UniProtKB-KW"/>
</dbReference>
<gene>
    <name evidence="11" type="ORF">SASPL_130093</name>
</gene>
<evidence type="ECO:0000256" key="2">
    <source>
        <dbReference type="ARBA" id="ARBA00010617"/>
    </source>
</evidence>
<evidence type="ECO:0000256" key="5">
    <source>
        <dbReference type="ARBA" id="ARBA00022723"/>
    </source>
</evidence>
<evidence type="ECO:0000313" key="11">
    <source>
        <dbReference type="EMBL" id="KAG6407111.1"/>
    </source>
</evidence>
<dbReference type="AlphaFoldDB" id="A0A8X8ZJK6"/>
<dbReference type="PANTHER" id="PTHR24282">
    <property type="entry name" value="CYTOCHROME P450 FAMILY MEMBER"/>
    <property type="match status" value="1"/>
</dbReference>
<keyword evidence="9" id="KW-0503">Monooxygenase</keyword>
<keyword evidence="7" id="KW-0560">Oxidoreductase</keyword>
<protein>
    <submittedName>
        <fullName evidence="11">Uncharacterized protein</fullName>
    </submittedName>
</protein>
<dbReference type="InterPro" id="IPR001128">
    <property type="entry name" value="Cyt_P450"/>
</dbReference>
<dbReference type="InterPro" id="IPR050665">
    <property type="entry name" value="Cytochrome_P450_Monooxygen"/>
</dbReference>
<reference evidence="11" key="2">
    <citation type="submission" date="2020-08" db="EMBL/GenBank/DDBJ databases">
        <title>Plant Genome Project.</title>
        <authorList>
            <person name="Zhang R.-G."/>
        </authorList>
    </citation>
    <scope>NUCLEOTIDE SEQUENCE</scope>
    <source>
        <strain evidence="11">Huo1</strain>
        <tissue evidence="11">Leaf</tissue>
    </source>
</reference>
<sequence length="184" mass="21258">MYLKPKRLEKLLRRQGFKGNPYRFPYGDLKEYGQALQQLMSKPLSLDDDIKPRAMTFAFNTMEKYVIGVVSVNLLLRSFMCAIYNNNSAGNESFFWQGPKPSVIITDIALIKEVTLKHSVFSKPTTPNPLTSLFAPGVVTLEKDKWAKHRKIINPAFHIEKLKVFYTYITVFVTYKHIKVHNNL</sequence>
<proteinExistence type="inferred from homology"/>
<comment type="caution">
    <text evidence="11">The sequence shown here is derived from an EMBL/GenBank/DDBJ whole genome shotgun (WGS) entry which is preliminary data.</text>
</comment>
<dbReference type="GO" id="GO:0016705">
    <property type="term" value="F:oxidoreductase activity, acting on paired donors, with incorporation or reduction of molecular oxygen"/>
    <property type="evidence" value="ECO:0007669"/>
    <property type="project" value="InterPro"/>
</dbReference>
<evidence type="ECO:0000256" key="4">
    <source>
        <dbReference type="ARBA" id="ARBA00022692"/>
    </source>
</evidence>
<comment type="similarity">
    <text evidence="2">Belongs to the cytochrome P450 family.</text>
</comment>
<evidence type="ECO:0000256" key="10">
    <source>
        <dbReference type="ARBA" id="ARBA00023136"/>
    </source>
</evidence>
<keyword evidence="12" id="KW-1185">Reference proteome</keyword>
<evidence type="ECO:0000256" key="7">
    <source>
        <dbReference type="ARBA" id="ARBA00023002"/>
    </source>
</evidence>
<keyword evidence="10" id="KW-0472">Membrane</keyword>
<dbReference type="GO" id="GO:0016020">
    <property type="term" value="C:membrane"/>
    <property type="evidence" value="ECO:0007669"/>
    <property type="project" value="UniProtKB-SubCell"/>
</dbReference>
<dbReference type="PANTHER" id="PTHR24282:SF255">
    <property type="entry name" value="CYTOCHROME P450 72A11-RELATED"/>
    <property type="match status" value="1"/>
</dbReference>
<evidence type="ECO:0000256" key="3">
    <source>
        <dbReference type="ARBA" id="ARBA00022617"/>
    </source>
</evidence>
<comment type="subcellular location">
    <subcellularLocation>
        <location evidence="1">Membrane</location>
    </subcellularLocation>
</comment>
<evidence type="ECO:0000256" key="1">
    <source>
        <dbReference type="ARBA" id="ARBA00004370"/>
    </source>
</evidence>
<dbReference type="GO" id="GO:0005506">
    <property type="term" value="F:iron ion binding"/>
    <property type="evidence" value="ECO:0007669"/>
    <property type="project" value="InterPro"/>
</dbReference>
<accession>A0A8X8ZJK6</accession>
<evidence type="ECO:0000256" key="6">
    <source>
        <dbReference type="ARBA" id="ARBA00022989"/>
    </source>
</evidence>
<dbReference type="Gene3D" id="1.10.630.10">
    <property type="entry name" value="Cytochrome P450"/>
    <property type="match status" value="1"/>
</dbReference>
<keyword evidence="6" id="KW-1133">Transmembrane helix</keyword>